<dbReference type="SUPFAM" id="SSF81383">
    <property type="entry name" value="F-box domain"/>
    <property type="match status" value="1"/>
</dbReference>
<evidence type="ECO:0000259" key="1">
    <source>
        <dbReference type="Pfam" id="PF12937"/>
    </source>
</evidence>
<reference evidence="2" key="1">
    <citation type="submission" date="2021-01" db="EMBL/GenBank/DDBJ databases">
        <title>Adiantum capillus-veneris genome.</title>
        <authorList>
            <person name="Fang Y."/>
            <person name="Liao Q."/>
        </authorList>
    </citation>
    <scope>NUCLEOTIDE SEQUENCE</scope>
    <source>
        <strain evidence="2">H3</strain>
        <tissue evidence="2">Leaf</tissue>
    </source>
</reference>
<dbReference type="PANTHER" id="PTHR31639:SF256">
    <property type="entry name" value="OS07G0242900 PROTEIN"/>
    <property type="match status" value="1"/>
</dbReference>
<comment type="caution">
    <text evidence="2">The sequence shown here is derived from an EMBL/GenBank/DDBJ whole genome shotgun (WGS) entry which is preliminary data.</text>
</comment>
<dbReference type="InterPro" id="IPR001810">
    <property type="entry name" value="F-box_dom"/>
</dbReference>
<keyword evidence="3" id="KW-1185">Reference proteome</keyword>
<sequence>MAYGAKRGVYGGNQRSLKKRLGDANATTMDAFPVELVGQILSCVRRARDVAVASVTCRKWREAATNYIQKLSFDDSDWPKGKTSEAPWSLRDLIIVETVMRTACLKELSIHCDGKKSEIACALEYLEWHHAYIPRMNAFVNGFPSLVSLALETVVCELDARHFMLIISSFPRLKHLSLVNVYFIEAPSEIELNICTLETLQLDSISADVSTMLVVYDHKLGRLSLYISGRHSGHMHWKRGGSSASMQELRLTGMEVAEFKVEEGLGRLELDGGDIPELEIKKSLQHLLIDEAQIGQLKLAEKLDSLIELKLFNATDFENVWLSTYSQIVCKAGSRLCRLTIQGDLYKALINVDEVCSAFPYLQELSTNYPNFYVDESTLEPPCFEEMKNLNVNVAMLAENCVAFPKWITGLLQRCPNLRSVVIILHKAFVDEPVENEDFPCMLSFLMISIFSPYPHLNVTFEFP</sequence>
<protein>
    <recommendedName>
        <fullName evidence="1">F-box domain-containing protein</fullName>
    </recommendedName>
</protein>
<evidence type="ECO:0000313" key="2">
    <source>
        <dbReference type="EMBL" id="KAI5065376.1"/>
    </source>
</evidence>
<organism evidence="2 3">
    <name type="scientific">Adiantum capillus-veneris</name>
    <name type="common">Maidenhair fern</name>
    <dbReference type="NCBI Taxonomy" id="13818"/>
    <lineage>
        <taxon>Eukaryota</taxon>
        <taxon>Viridiplantae</taxon>
        <taxon>Streptophyta</taxon>
        <taxon>Embryophyta</taxon>
        <taxon>Tracheophyta</taxon>
        <taxon>Polypodiopsida</taxon>
        <taxon>Polypodiidae</taxon>
        <taxon>Polypodiales</taxon>
        <taxon>Pteridineae</taxon>
        <taxon>Pteridaceae</taxon>
        <taxon>Vittarioideae</taxon>
        <taxon>Adiantum</taxon>
    </lineage>
</organism>
<dbReference type="AlphaFoldDB" id="A0A9D4UCA8"/>
<accession>A0A9D4UCA8</accession>
<feature type="domain" description="F-box" evidence="1">
    <location>
        <begin position="33"/>
        <end position="65"/>
    </location>
</feature>
<dbReference type="Gene3D" id="3.80.10.10">
    <property type="entry name" value="Ribonuclease Inhibitor"/>
    <property type="match status" value="1"/>
</dbReference>
<name>A0A9D4UCA8_ADICA</name>
<dbReference type="OrthoDB" id="1732255at2759"/>
<dbReference type="PANTHER" id="PTHR31639">
    <property type="entry name" value="F-BOX PROTEIN-LIKE"/>
    <property type="match status" value="1"/>
</dbReference>
<dbReference type="Pfam" id="PF12937">
    <property type="entry name" value="F-box-like"/>
    <property type="match status" value="1"/>
</dbReference>
<proteinExistence type="predicted"/>
<dbReference type="InterPro" id="IPR036047">
    <property type="entry name" value="F-box-like_dom_sf"/>
</dbReference>
<dbReference type="SUPFAM" id="SSF52058">
    <property type="entry name" value="L domain-like"/>
    <property type="match status" value="1"/>
</dbReference>
<dbReference type="InterPro" id="IPR032675">
    <property type="entry name" value="LRR_dom_sf"/>
</dbReference>
<gene>
    <name evidence="2" type="ORF">GOP47_0020071</name>
</gene>
<dbReference type="EMBL" id="JABFUD020000019">
    <property type="protein sequence ID" value="KAI5065376.1"/>
    <property type="molecule type" value="Genomic_DNA"/>
</dbReference>
<dbReference type="Proteomes" id="UP000886520">
    <property type="component" value="Chromosome 19"/>
</dbReference>
<evidence type="ECO:0000313" key="3">
    <source>
        <dbReference type="Proteomes" id="UP000886520"/>
    </source>
</evidence>